<dbReference type="EMBL" id="JAPMSZ010000009">
    <property type="protein sequence ID" value="KAJ5092488.1"/>
    <property type="molecule type" value="Genomic_DNA"/>
</dbReference>
<feature type="transmembrane region" description="Helical" evidence="1">
    <location>
        <begin position="42"/>
        <end position="64"/>
    </location>
</feature>
<dbReference type="AlphaFoldDB" id="A0A9W9K467"/>
<dbReference type="RefSeq" id="XP_056510683.1">
    <property type="nucleotide sequence ID" value="XM_056657883.1"/>
</dbReference>
<keyword evidence="1" id="KW-0812">Transmembrane</keyword>
<keyword evidence="1" id="KW-1133">Transmembrane helix</keyword>
<evidence type="ECO:0000313" key="3">
    <source>
        <dbReference type="Proteomes" id="UP001141434"/>
    </source>
</evidence>
<protein>
    <recommendedName>
        <fullName evidence="4">Integral membrane protein</fullName>
    </recommendedName>
</protein>
<keyword evidence="1" id="KW-0472">Membrane</keyword>
<dbReference type="PANTHER" id="PTHR35179:SF1">
    <property type="entry name" value="INTEGRAL MEMBRANE PROTEIN"/>
    <property type="match status" value="1"/>
</dbReference>
<dbReference type="OrthoDB" id="3205825at2759"/>
<organism evidence="2 3">
    <name type="scientific">Penicillium alfredii</name>
    <dbReference type="NCBI Taxonomy" id="1506179"/>
    <lineage>
        <taxon>Eukaryota</taxon>
        <taxon>Fungi</taxon>
        <taxon>Dikarya</taxon>
        <taxon>Ascomycota</taxon>
        <taxon>Pezizomycotina</taxon>
        <taxon>Eurotiomycetes</taxon>
        <taxon>Eurotiomycetidae</taxon>
        <taxon>Eurotiales</taxon>
        <taxon>Aspergillaceae</taxon>
        <taxon>Penicillium</taxon>
    </lineage>
</organism>
<feature type="transmembrane region" description="Helical" evidence="1">
    <location>
        <begin position="6"/>
        <end position="30"/>
    </location>
</feature>
<dbReference type="GeneID" id="81397052"/>
<reference evidence="2" key="2">
    <citation type="journal article" date="2023" name="IMA Fungus">
        <title>Comparative genomic study of the Penicillium genus elucidates a diverse pangenome and 15 lateral gene transfer events.</title>
        <authorList>
            <person name="Petersen C."/>
            <person name="Sorensen T."/>
            <person name="Nielsen M.R."/>
            <person name="Sondergaard T.E."/>
            <person name="Sorensen J.L."/>
            <person name="Fitzpatrick D.A."/>
            <person name="Frisvad J.C."/>
            <person name="Nielsen K.L."/>
        </authorList>
    </citation>
    <scope>NUCLEOTIDE SEQUENCE</scope>
    <source>
        <strain evidence="2">IBT 34128</strain>
    </source>
</reference>
<evidence type="ECO:0008006" key="4">
    <source>
        <dbReference type="Google" id="ProtNLM"/>
    </source>
</evidence>
<dbReference type="Proteomes" id="UP001141434">
    <property type="component" value="Unassembled WGS sequence"/>
</dbReference>
<feature type="transmembrane region" description="Helical" evidence="1">
    <location>
        <begin position="84"/>
        <end position="101"/>
    </location>
</feature>
<name>A0A9W9K467_9EURO</name>
<evidence type="ECO:0000256" key="1">
    <source>
        <dbReference type="SAM" id="Phobius"/>
    </source>
</evidence>
<proteinExistence type="predicted"/>
<accession>A0A9W9K467</accession>
<keyword evidence="3" id="KW-1185">Reference proteome</keyword>
<feature type="transmembrane region" description="Helical" evidence="1">
    <location>
        <begin position="143"/>
        <end position="160"/>
    </location>
</feature>
<feature type="transmembrane region" description="Helical" evidence="1">
    <location>
        <begin position="113"/>
        <end position="137"/>
    </location>
</feature>
<evidence type="ECO:0000313" key="2">
    <source>
        <dbReference type="EMBL" id="KAJ5092488.1"/>
    </source>
</evidence>
<dbReference type="PANTHER" id="PTHR35179">
    <property type="entry name" value="PROTEIN CBG02620"/>
    <property type="match status" value="1"/>
</dbReference>
<reference evidence="2" key="1">
    <citation type="submission" date="2022-11" db="EMBL/GenBank/DDBJ databases">
        <authorList>
            <person name="Petersen C."/>
        </authorList>
    </citation>
    <scope>NUCLEOTIDE SEQUENCE</scope>
    <source>
        <strain evidence="2">IBT 34128</strain>
    </source>
</reference>
<sequence length="264" mass="30145">MINEGLIPVLLWSIQTQLLTQIIANRVALIMTSRRQARMLKWALAVPITIVNISVFCIWIPAHMDNATSAQINLNNIWERVEKAFFLIIDLGLNLIFLYLVRSRLISGGLTKYWRLYNFNAGIVVISTCMDVLLLGFLSLRNAYVYVQFAPVAYIIKLNIELTMAVLISKVVRSSCNNPPEDWYSSNHISDRYAHQATCTSNNDHRKFPPEVEMDTLHELDQESPKDLDHQRPGIMRTIVTTVQAGEDDASTEELVVNPKRMTR</sequence>
<comment type="caution">
    <text evidence="2">The sequence shown here is derived from an EMBL/GenBank/DDBJ whole genome shotgun (WGS) entry which is preliminary data.</text>
</comment>
<gene>
    <name evidence="2" type="ORF">NUU61_007358</name>
</gene>